<organism evidence="7 8">
    <name type="scientific">Myroides odoratus</name>
    <name type="common">Flavobacterium odoratum</name>
    <dbReference type="NCBI Taxonomy" id="256"/>
    <lineage>
        <taxon>Bacteria</taxon>
        <taxon>Pseudomonadati</taxon>
        <taxon>Bacteroidota</taxon>
        <taxon>Flavobacteriia</taxon>
        <taxon>Flavobacteriales</taxon>
        <taxon>Flavobacteriaceae</taxon>
        <taxon>Myroides</taxon>
    </lineage>
</organism>
<keyword evidence="1 5" id="KW-0489">Methyltransferase</keyword>
<dbReference type="NCBIfam" id="TIGR00536">
    <property type="entry name" value="hemK_fam"/>
    <property type="match status" value="1"/>
</dbReference>
<dbReference type="NCBIfam" id="TIGR03534">
    <property type="entry name" value="RF_mod_PrmC"/>
    <property type="match status" value="1"/>
</dbReference>
<dbReference type="AlphaFoldDB" id="A0A378RM98"/>
<comment type="caution">
    <text evidence="5">Lacks conserved residue(s) required for the propagation of feature annotation.</text>
</comment>
<feature type="binding site" evidence="5">
    <location>
        <begin position="119"/>
        <end position="123"/>
    </location>
    <ligand>
        <name>S-adenosyl-L-methionine</name>
        <dbReference type="ChEBI" id="CHEBI:59789"/>
    </ligand>
</feature>
<evidence type="ECO:0000256" key="1">
    <source>
        <dbReference type="ARBA" id="ARBA00022603"/>
    </source>
</evidence>
<keyword evidence="3 5" id="KW-0949">S-adenosyl-L-methionine</keyword>
<dbReference type="GO" id="GO:0003676">
    <property type="term" value="F:nucleic acid binding"/>
    <property type="evidence" value="ECO:0007669"/>
    <property type="project" value="InterPro"/>
</dbReference>
<dbReference type="PROSITE" id="PS00092">
    <property type="entry name" value="N6_MTASE"/>
    <property type="match status" value="1"/>
</dbReference>
<evidence type="ECO:0000256" key="5">
    <source>
        <dbReference type="HAMAP-Rule" id="MF_02126"/>
    </source>
</evidence>
<dbReference type="CDD" id="cd02440">
    <property type="entry name" value="AdoMet_MTases"/>
    <property type="match status" value="1"/>
</dbReference>
<dbReference type="GO" id="GO:0102559">
    <property type="term" value="F:peptide chain release factor N(5)-glutamine methyltransferase activity"/>
    <property type="evidence" value="ECO:0007669"/>
    <property type="project" value="UniProtKB-EC"/>
</dbReference>
<feature type="binding site" evidence="5">
    <location>
        <begin position="185"/>
        <end position="188"/>
    </location>
    <ligand>
        <name>substrate</name>
    </ligand>
</feature>
<evidence type="ECO:0000256" key="3">
    <source>
        <dbReference type="ARBA" id="ARBA00022691"/>
    </source>
</evidence>
<accession>A0A378RM98</accession>
<dbReference type="PANTHER" id="PTHR18895">
    <property type="entry name" value="HEMK METHYLTRANSFERASE"/>
    <property type="match status" value="1"/>
</dbReference>
<evidence type="ECO:0000256" key="2">
    <source>
        <dbReference type="ARBA" id="ARBA00022679"/>
    </source>
</evidence>
<feature type="binding site" evidence="5">
    <location>
        <position position="142"/>
    </location>
    <ligand>
        <name>S-adenosyl-L-methionine</name>
        <dbReference type="ChEBI" id="CHEBI:59789"/>
    </ligand>
</feature>
<dbReference type="InterPro" id="IPR007848">
    <property type="entry name" value="Small_mtfrase_dom"/>
</dbReference>
<dbReference type="GO" id="GO:0032259">
    <property type="term" value="P:methylation"/>
    <property type="evidence" value="ECO:0007669"/>
    <property type="project" value="UniProtKB-KW"/>
</dbReference>
<evidence type="ECO:0000313" key="7">
    <source>
        <dbReference type="EMBL" id="STZ27479.1"/>
    </source>
</evidence>
<dbReference type="InterPro" id="IPR004556">
    <property type="entry name" value="HemK-like"/>
</dbReference>
<dbReference type="InterPro" id="IPR050320">
    <property type="entry name" value="N5-glutamine_MTase"/>
</dbReference>
<dbReference type="Gene3D" id="3.40.50.150">
    <property type="entry name" value="Vaccinia Virus protein VP39"/>
    <property type="match status" value="1"/>
</dbReference>
<evidence type="ECO:0000313" key="8">
    <source>
        <dbReference type="Proteomes" id="UP000255024"/>
    </source>
</evidence>
<keyword evidence="8" id="KW-1185">Reference proteome</keyword>
<feature type="binding site" evidence="5">
    <location>
        <position position="185"/>
    </location>
    <ligand>
        <name>S-adenosyl-L-methionine</name>
        <dbReference type="ChEBI" id="CHEBI:59789"/>
    </ligand>
</feature>
<reference evidence="7 8" key="1">
    <citation type="submission" date="2018-06" db="EMBL/GenBank/DDBJ databases">
        <authorList>
            <consortium name="Pathogen Informatics"/>
            <person name="Doyle S."/>
        </authorList>
    </citation>
    <scope>NUCLEOTIDE SEQUENCE [LARGE SCALE GENOMIC DNA]</scope>
    <source>
        <strain evidence="7 8">NCTC11179</strain>
    </source>
</reference>
<comment type="function">
    <text evidence="5">Methylates the class 1 translation termination release factors RF1/PrfA and RF2/PrfB on the glutamine residue of the universally conserved GGQ motif.</text>
</comment>
<dbReference type="InterPro" id="IPR029063">
    <property type="entry name" value="SAM-dependent_MTases_sf"/>
</dbReference>
<evidence type="ECO:0000256" key="4">
    <source>
        <dbReference type="ARBA" id="ARBA00048391"/>
    </source>
</evidence>
<gene>
    <name evidence="5 7" type="primary">prmC</name>
    <name evidence="7" type="ORF">NCTC11179_01015</name>
</gene>
<dbReference type="EC" id="2.1.1.297" evidence="5"/>
<dbReference type="Gene3D" id="1.10.8.10">
    <property type="entry name" value="DNA helicase RuvA subunit, C-terminal domain"/>
    <property type="match status" value="1"/>
</dbReference>
<dbReference type="SUPFAM" id="SSF53335">
    <property type="entry name" value="S-adenosyl-L-methionine-dependent methyltransferases"/>
    <property type="match status" value="1"/>
</dbReference>
<dbReference type="InterPro" id="IPR002052">
    <property type="entry name" value="DNA_methylase_N6_adenine_CS"/>
</dbReference>
<comment type="similarity">
    <text evidence="5">Belongs to the protein N5-glutamine methyltransferase family. PrmC subfamily.</text>
</comment>
<protein>
    <recommendedName>
        <fullName evidence="5">Release factor glutamine methyltransferase</fullName>
        <shortName evidence="5">RF MTase</shortName>
        <ecNumber evidence="5">2.1.1.297</ecNumber>
    </recommendedName>
    <alternativeName>
        <fullName evidence="5">N5-glutamine methyltransferase PrmC</fullName>
    </alternativeName>
    <alternativeName>
        <fullName evidence="5">Protein-(glutamine-N5) MTase PrmC</fullName>
    </alternativeName>
    <alternativeName>
        <fullName evidence="5">Protein-glutamine N-methyltransferase PrmC</fullName>
    </alternativeName>
</protein>
<proteinExistence type="inferred from homology"/>
<dbReference type="InterPro" id="IPR019874">
    <property type="entry name" value="RF_methyltr_PrmC"/>
</dbReference>
<comment type="catalytic activity">
    <reaction evidence="4 5">
        <text>L-glutaminyl-[peptide chain release factor] + S-adenosyl-L-methionine = N(5)-methyl-L-glutaminyl-[peptide chain release factor] + S-adenosyl-L-homocysteine + H(+)</text>
        <dbReference type="Rhea" id="RHEA:42896"/>
        <dbReference type="Rhea" id="RHEA-COMP:10271"/>
        <dbReference type="Rhea" id="RHEA-COMP:10272"/>
        <dbReference type="ChEBI" id="CHEBI:15378"/>
        <dbReference type="ChEBI" id="CHEBI:30011"/>
        <dbReference type="ChEBI" id="CHEBI:57856"/>
        <dbReference type="ChEBI" id="CHEBI:59789"/>
        <dbReference type="ChEBI" id="CHEBI:61891"/>
        <dbReference type="EC" id="2.1.1.297"/>
    </reaction>
</comment>
<dbReference type="RefSeq" id="WP_115090407.1">
    <property type="nucleotide sequence ID" value="NZ_CP068107.1"/>
</dbReference>
<dbReference type="HAMAP" id="MF_02126">
    <property type="entry name" value="RF_methyltr_PrmC"/>
    <property type="match status" value="1"/>
</dbReference>
<evidence type="ECO:0000259" key="6">
    <source>
        <dbReference type="Pfam" id="PF05175"/>
    </source>
</evidence>
<keyword evidence="2 5" id="KW-0808">Transferase</keyword>
<dbReference type="Pfam" id="PF05175">
    <property type="entry name" value="MTS"/>
    <property type="match status" value="1"/>
</dbReference>
<sequence length="279" mass="31937">MLIKLLQDQFVTELTPIYDELEAQQLFLFCLEELEEKTRIDLVMHPDLVTVNPEKWAHTLEELRNQKPIQHIFGKAYFYGYTFQVNEHTLIPRPETEELVEWILASVPADQPIRILDIGTGSGCIGLTLAKELPQSQVTLLDIAAEALQVAQQNATNLGVQVNFIQQDILALSQLATTFDVIVSNPPYIRQLEKVEIKKNVMDYEPHTALFVTDQDPLIFYRKIAALAFDNLQTGGQLFYEINQYLGQEMVELLTSIGFKNTELRRDLLQNDRMTKSVV</sequence>
<dbReference type="EMBL" id="UGQL01000001">
    <property type="protein sequence ID" value="STZ27479.1"/>
    <property type="molecule type" value="Genomic_DNA"/>
</dbReference>
<dbReference type="PANTHER" id="PTHR18895:SF74">
    <property type="entry name" value="MTRF1L RELEASE FACTOR GLUTAMINE METHYLTRANSFERASE"/>
    <property type="match status" value="1"/>
</dbReference>
<feature type="domain" description="Methyltransferase small" evidence="6">
    <location>
        <begin position="105"/>
        <end position="195"/>
    </location>
</feature>
<dbReference type="Proteomes" id="UP000255024">
    <property type="component" value="Unassembled WGS sequence"/>
</dbReference>
<name>A0A378RM98_MYROD</name>